<evidence type="ECO:0000313" key="6">
    <source>
        <dbReference type="EMBL" id="PSC02920.1"/>
    </source>
</evidence>
<evidence type="ECO:0000256" key="4">
    <source>
        <dbReference type="ARBA" id="ARBA00022840"/>
    </source>
</evidence>
<dbReference type="OrthoDB" id="7158404at2"/>
<dbReference type="Pfam" id="PF00005">
    <property type="entry name" value="ABC_tran"/>
    <property type="match status" value="1"/>
</dbReference>
<sequence length="260" mass="28348">MMSTLLSIADIRKSYGALEVLKGVTLDVAEGETFAIIGPNGAGKTTLFRVMTGEAPCNAGTVRYAGRDVTRAPAFERVRLGMGRTFQVARIFPDFTVEENVIVAVEARRSSRGDAAAPRWFQTRPRADVRAEAMEQLERVGLADKAASDARFLSHGDKKRLEFAIALAGRPKILMLDEPTAGMSPADRMATAELIRRLRGESGLTVVMTEHDMDVIFGLANRIFVMNHGEPIACGTLDEIRANPTVQEVYLGKEMYGAEG</sequence>
<dbReference type="PROSITE" id="PS50893">
    <property type="entry name" value="ABC_TRANSPORTER_2"/>
    <property type="match status" value="1"/>
</dbReference>
<keyword evidence="3" id="KW-0547">Nucleotide-binding</keyword>
<name>A0A2T1HMN0_9HYPH</name>
<dbReference type="InterPro" id="IPR032823">
    <property type="entry name" value="BCA_ABC_TP_C"/>
</dbReference>
<dbReference type="InterPro" id="IPR003593">
    <property type="entry name" value="AAA+_ATPase"/>
</dbReference>
<dbReference type="GO" id="GO:0016887">
    <property type="term" value="F:ATP hydrolysis activity"/>
    <property type="evidence" value="ECO:0007669"/>
    <property type="project" value="InterPro"/>
</dbReference>
<dbReference type="PANTHER" id="PTHR45772:SF2">
    <property type="entry name" value="ABC TRANSPORTER ATP-BINDING PROTEIN"/>
    <property type="match status" value="1"/>
</dbReference>
<dbReference type="InterPro" id="IPR017871">
    <property type="entry name" value="ABC_transporter-like_CS"/>
</dbReference>
<comment type="similarity">
    <text evidence="1">Belongs to the ABC transporter superfamily.</text>
</comment>
<dbReference type="AlphaFoldDB" id="A0A2T1HMN0"/>
<evidence type="ECO:0000256" key="1">
    <source>
        <dbReference type="ARBA" id="ARBA00005417"/>
    </source>
</evidence>
<dbReference type="GO" id="GO:0005524">
    <property type="term" value="F:ATP binding"/>
    <property type="evidence" value="ECO:0007669"/>
    <property type="project" value="UniProtKB-KW"/>
</dbReference>
<dbReference type="Gene3D" id="3.40.50.300">
    <property type="entry name" value="P-loop containing nucleotide triphosphate hydrolases"/>
    <property type="match status" value="1"/>
</dbReference>
<evidence type="ECO:0000256" key="3">
    <source>
        <dbReference type="ARBA" id="ARBA00022741"/>
    </source>
</evidence>
<evidence type="ECO:0000313" key="7">
    <source>
        <dbReference type="Proteomes" id="UP000239772"/>
    </source>
</evidence>
<evidence type="ECO:0000259" key="5">
    <source>
        <dbReference type="PROSITE" id="PS50893"/>
    </source>
</evidence>
<dbReference type="PROSITE" id="PS00211">
    <property type="entry name" value="ABC_TRANSPORTER_1"/>
    <property type="match status" value="1"/>
</dbReference>
<dbReference type="GO" id="GO:0005886">
    <property type="term" value="C:plasma membrane"/>
    <property type="evidence" value="ECO:0007669"/>
    <property type="project" value="TreeGrafter"/>
</dbReference>
<dbReference type="Proteomes" id="UP000239772">
    <property type="component" value="Unassembled WGS sequence"/>
</dbReference>
<keyword evidence="4 6" id="KW-0067">ATP-binding</keyword>
<dbReference type="PANTHER" id="PTHR45772">
    <property type="entry name" value="CONSERVED COMPONENT OF ABC TRANSPORTER FOR NATURAL AMINO ACIDS-RELATED"/>
    <property type="match status" value="1"/>
</dbReference>
<feature type="domain" description="ABC transporter" evidence="5">
    <location>
        <begin position="6"/>
        <end position="253"/>
    </location>
</feature>
<gene>
    <name evidence="6" type="ORF">SLNSH_21785</name>
</gene>
<dbReference type="InterPro" id="IPR027417">
    <property type="entry name" value="P-loop_NTPase"/>
</dbReference>
<dbReference type="CDD" id="cd03219">
    <property type="entry name" value="ABC_Mj1267_LivG_branched"/>
    <property type="match status" value="1"/>
</dbReference>
<dbReference type="EMBL" id="PVZS01000035">
    <property type="protein sequence ID" value="PSC02920.1"/>
    <property type="molecule type" value="Genomic_DNA"/>
</dbReference>
<comment type="caution">
    <text evidence="6">The sequence shown here is derived from an EMBL/GenBank/DDBJ whole genome shotgun (WGS) entry which is preliminary data.</text>
</comment>
<proteinExistence type="inferred from homology"/>
<evidence type="ECO:0000256" key="2">
    <source>
        <dbReference type="ARBA" id="ARBA00022448"/>
    </source>
</evidence>
<dbReference type="Pfam" id="PF12399">
    <property type="entry name" value="BCA_ABC_TP_C"/>
    <property type="match status" value="1"/>
</dbReference>
<protein>
    <submittedName>
        <fullName evidence="6">ABC transporter ATP-binding protein</fullName>
    </submittedName>
</protein>
<keyword evidence="2" id="KW-0813">Transport</keyword>
<dbReference type="SMART" id="SM00382">
    <property type="entry name" value="AAA"/>
    <property type="match status" value="1"/>
</dbReference>
<reference evidence="7" key="1">
    <citation type="submission" date="2018-03" db="EMBL/GenBank/DDBJ databases">
        <authorList>
            <person name="Sun L."/>
            <person name="Liu H."/>
            <person name="Chen W."/>
            <person name="Huang K."/>
            <person name="Liu W."/>
            <person name="Gao X."/>
        </authorList>
    </citation>
    <scope>NUCLEOTIDE SEQUENCE [LARGE SCALE GENOMIC DNA]</scope>
    <source>
        <strain evidence="7">SH9</strain>
    </source>
</reference>
<dbReference type="SUPFAM" id="SSF52540">
    <property type="entry name" value="P-loop containing nucleoside triphosphate hydrolases"/>
    <property type="match status" value="1"/>
</dbReference>
<organism evidence="6 7">
    <name type="scientific">Alsobacter soli</name>
    <dbReference type="NCBI Taxonomy" id="2109933"/>
    <lineage>
        <taxon>Bacteria</taxon>
        <taxon>Pseudomonadati</taxon>
        <taxon>Pseudomonadota</taxon>
        <taxon>Alphaproteobacteria</taxon>
        <taxon>Hyphomicrobiales</taxon>
        <taxon>Alsobacteraceae</taxon>
        <taxon>Alsobacter</taxon>
    </lineage>
</organism>
<accession>A0A2T1HMN0</accession>
<dbReference type="InterPro" id="IPR003439">
    <property type="entry name" value="ABC_transporter-like_ATP-bd"/>
</dbReference>
<dbReference type="InterPro" id="IPR051120">
    <property type="entry name" value="ABC_AA/LPS_Transport"/>
</dbReference>
<keyword evidence="7" id="KW-1185">Reference proteome</keyword>